<evidence type="ECO:0000313" key="2">
    <source>
        <dbReference type="EMBL" id="KAK4188720.1"/>
    </source>
</evidence>
<organism evidence="2 3">
    <name type="scientific">Podospora australis</name>
    <dbReference type="NCBI Taxonomy" id="1536484"/>
    <lineage>
        <taxon>Eukaryota</taxon>
        <taxon>Fungi</taxon>
        <taxon>Dikarya</taxon>
        <taxon>Ascomycota</taxon>
        <taxon>Pezizomycotina</taxon>
        <taxon>Sordariomycetes</taxon>
        <taxon>Sordariomycetidae</taxon>
        <taxon>Sordariales</taxon>
        <taxon>Podosporaceae</taxon>
        <taxon>Podospora</taxon>
    </lineage>
</organism>
<name>A0AAN6WWR5_9PEZI</name>
<dbReference type="EMBL" id="MU864384">
    <property type="protein sequence ID" value="KAK4188720.1"/>
    <property type="molecule type" value="Genomic_DNA"/>
</dbReference>
<evidence type="ECO:0000256" key="1">
    <source>
        <dbReference type="SAM" id="MobiDB-lite"/>
    </source>
</evidence>
<keyword evidence="3" id="KW-1185">Reference proteome</keyword>
<protein>
    <submittedName>
        <fullName evidence="2">Uncharacterized protein</fullName>
    </submittedName>
</protein>
<evidence type="ECO:0000313" key="3">
    <source>
        <dbReference type="Proteomes" id="UP001302126"/>
    </source>
</evidence>
<dbReference type="Proteomes" id="UP001302126">
    <property type="component" value="Unassembled WGS sequence"/>
</dbReference>
<reference evidence="2" key="2">
    <citation type="submission" date="2023-05" db="EMBL/GenBank/DDBJ databases">
        <authorList>
            <consortium name="Lawrence Berkeley National Laboratory"/>
            <person name="Steindorff A."/>
            <person name="Hensen N."/>
            <person name="Bonometti L."/>
            <person name="Westerberg I."/>
            <person name="Brannstrom I.O."/>
            <person name="Guillou S."/>
            <person name="Cros-Aarteil S."/>
            <person name="Calhoun S."/>
            <person name="Haridas S."/>
            <person name="Kuo A."/>
            <person name="Mondo S."/>
            <person name="Pangilinan J."/>
            <person name="Riley R."/>
            <person name="Labutti K."/>
            <person name="Andreopoulos B."/>
            <person name="Lipzen A."/>
            <person name="Chen C."/>
            <person name="Yanf M."/>
            <person name="Daum C."/>
            <person name="Ng V."/>
            <person name="Clum A."/>
            <person name="Ohm R."/>
            <person name="Martin F."/>
            <person name="Silar P."/>
            <person name="Natvig D."/>
            <person name="Lalanne C."/>
            <person name="Gautier V."/>
            <person name="Ament-Velasquez S.L."/>
            <person name="Kruys A."/>
            <person name="Hutchinson M.I."/>
            <person name="Powell A.J."/>
            <person name="Barry K."/>
            <person name="Miller A.N."/>
            <person name="Grigoriev I.V."/>
            <person name="Debuchy R."/>
            <person name="Gladieux P."/>
            <person name="Thoren M.H."/>
            <person name="Johannesson H."/>
        </authorList>
    </citation>
    <scope>NUCLEOTIDE SEQUENCE</scope>
    <source>
        <strain evidence="2">PSN309</strain>
    </source>
</reference>
<proteinExistence type="predicted"/>
<comment type="caution">
    <text evidence="2">The sequence shown here is derived from an EMBL/GenBank/DDBJ whole genome shotgun (WGS) entry which is preliminary data.</text>
</comment>
<accession>A0AAN6WWR5</accession>
<feature type="region of interest" description="Disordered" evidence="1">
    <location>
        <begin position="15"/>
        <end position="34"/>
    </location>
</feature>
<dbReference type="AlphaFoldDB" id="A0AAN6WWR5"/>
<sequence>MPSRFRSKISRLFRGLNSTSTSPNEEDEPSNLKDRWPIKTLMSITTPQLNELLDETFPIPSFTTHPLSGRLISPRPTSQPRPLLKVPTHSGIPDCWLRLGLTQDIIFSRPLTLPDDHGSEEDRLDLDTLQVYLVLGARNGVSFLPRKVSAHILDRHPRQLARRLKEYAKDNSMQELIEASVYLSPDAKPCAYDPGQHPYCSWILELIAFLRYDHYWETKQKFSKELAEVKLLQEMRYDLLEQQRMLPTDPNMTPADFMRVQSCFHALRIVTDRINWVKRRIVRETGYWVGMDEAALFEEHFYHFTSKHYTDELEATCDALPCWEGSLFVVSDLN</sequence>
<gene>
    <name evidence="2" type="ORF">QBC35DRAFT_473278</name>
</gene>
<reference evidence="2" key="1">
    <citation type="journal article" date="2023" name="Mol. Phylogenet. Evol.">
        <title>Genome-scale phylogeny and comparative genomics of the fungal order Sordariales.</title>
        <authorList>
            <person name="Hensen N."/>
            <person name="Bonometti L."/>
            <person name="Westerberg I."/>
            <person name="Brannstrom I.O."/>
            <person name="Guillou S."/>
            <person name="Cros-Aarteil S."/>
            <person name="Calhoun S."/>
            <person name="Haridas S."/>
            <person name="Kuo A."/>
            <person name="Mondo S."/>
            <person name="Pangilinan J."/>
            <person name="Riley R."/>
            <person name="LaButti K."/>
            <person name="Andreopoulos B."/>
            <person name="Lipzen A."/>
            <person name="Chen C."/>
            <person name="Yan M."/>
            <person name="Daum C."/>
            <person name="Ng V."/>
            <person name="Clum A."/>
            <person name="Steindorff A."/>
            <person name="Ohm R.A."/>
            <person name="Martin F."/>
            <person name="Silar P."/>
            <person name="Natvig D.O."/>
            <person name="Lalanne C."/>
            <person name="Gautier V."/>
            <person name="Ament-Velasquez S.L."/>
            <person name="Kruys A."/>
            <person name="Hutchinson M.I."/>
            <person name="Powell A.J."/>
            <person name="Barry K."/>
            <person name="Miller A.N."/>
            <person name="Grigoriev I.V."/>
            <person name="Debuchy R."/>
            <person name="Gladieux P."/>
            <person name="Hiltunen Thoren M."/>
            <person name="Johannesson H."/>
        </authorList>
    </citation>
    <scope>NUCLEOTIDE SEQUENCE</scope>
    <source>
        <strain evidence="2">PSN309</strain>
    </source>
</reference>